<proteinExistence type="predicted"/>
<sequence length="52" mass="5677">MPPKLRKPSLGEGARQLFEERVSKEPPPGVFAFAGDVPVGWLQIGPRAHVPE</sequence>
<dbReference type="RefSeq" id="WP_377801496.1">
    <property type="nucleotide sequence ID" value="NZ_JBHSLW010000076.1"/>
</dbReference>
<dbReference type="Proteomes" id="UP001596053">
    <property type="component" value="Unassembled WGS sequence"/>
</dbReference>
<comment type="caution">
    <text evidence="1">The sequence shown here is derived from an EMBL/GenBank/DDBJ whole genome shotgun (WGS) entry which is preliminary data.</text>
</comment>
<name>A0ABW0IYF7_9HYPH</name>
<accession>A0ABW0IYF7</accession>
<keyword evidence="2" id="KW-1185">Reference proteome</keyword>
<dbReference type="EMBL" id="JBHSLW010000076">
    <property type="protein sequence ID" value="MFC5423346.1"/>
    <property type="molecule type" value="Genomic_DNA"/>
</dbReference>
<evidence type="ECO:0000313" key="2">
    <source>
        <dbReference type="Proteomes" id="UP001596053"/>
    </source>
</evidence>
<organism evidence="1 2">
    <name type="scientific">Bosea eneae</name>
    <dbReference type="NCBI Taxonomy" id="151454"/>
    <lineage>
        <taxon>Bacteria</taxon>
        <taxon>Pseudomonadati</taxon>
        <taxon>Pseudomonadota</taxon>
        <taxon>Alphaproteobacteria</taxon>
        <taxon>Hyphomicrobiales</taxon>
        <taxon>Boseaceae</taxon>
        <taxon>Bosea</taxon>
    </lineage>
</organism>
<gene>
    <name evidence="1" type="ORF">ACFPOB_27775</name>
</gene>
<protein>
    <recommendedName>
        <fullName evidence="3">GNAT family N-acetyltransferase</fullName>
    </recommendedName>
</protein>
<evidence type="ECO:0000313" key="1">
    <source>
        <dbReference type="EMBL" id="MFC5423346.1"/>
    </source>
</evidence>
<evidence type="ECO:0008006" key="3">
    <source>
        <dbReference type="Google" id="ProtNLM"/>
    </source>
</evidence>
<reference evidence="2" key="1">
    <citation type="journal article" date="2019" name="Int. J. Syst. Evol. Microbiol.">
        <title>The Global Catalogue of Microorganisms (GCM) 10K type strain sequencing project: providing services to taxonomists for standard genome sequencing and annotation.</title>
        <authorList>
            <consortium name="The Broad Institute Genomics Platform"/>
            <consortium name="The Broad Institute Genome Sequencing Center for Infectious Disease"/>
            <person name="Wu L."/>
            <person name="Ma J."/>
        </authorList>
    </citation>
    <scope>NUCLEOTIDE SEQUENCE [LARGE SCALE GENOMIC DNA]</scope>
    <source>
        <strain evidence="2">NCAIM B.01391</strain>
    </source>
</reference>